<evidence type="ECO:0000313" key="1">
    <source>
        <dbReference type="EMBL" id="AVK39609.1"/>
    </source>
</evidence>
<dbReference type="GeneID" id="38089435"/>
<accession>A0A343UY52</accession>
<gene>
    <name evidence="1" type="primary">rpl20</name>
</gene>
<dbReference type="RefSeq" id="YP_009515605.1">
    <property type="nucleotide sequence ID" value="NC_039407.1"/>
</dbReference>
<sequence length="115" mass="14082">MNSLGSCPKKCRFESYLRNRVFNIRIIMRRLNLIKKEATKTHHRKFKKRNFSKVKTIQLSSISNLLYIKYNVLLNFIHNQKYGMKSCVFAQLLIEEIDTFFMLNYWLKFYRIKLY</sequence>
<dbReference type="InterPro" id="IPR035566">
    <property type="entry name" value="Ribosomal_protein_bL20_C"/>
</dbReference>
<geneLocation type="mitochondrion" evidence="1"/>
<keyword evidence="1" id="KW-0496">Mitochondrion</keyword>
<name>A0A343UY52_9FLOR</name>
<reference evidence="1" key="2">
    <citation type="submission" date="2018-01" db="EMBL/GenBank/DDBJ databases">
        <authorList>
            <person name="Gaut B.S."/>
            <person name="Morton B.R."/>
            <person name="Clegg M.T."/>
            <person name="Duvall M.R."/>
        </authorList>
    </citation>
    <scope>NUCLEOTIDE SEQUENCE</scope>
    <source>
        <strain evidence="1">MOP3</strain>
    </source>
</reference>
<organism evidence="1">
    <name type="scientific">Sirodotia delicatula</name>
    <dbReference type="NCBI Taxonomy" id="386631"/>
    <lineage>
        <taxon>Eukaryota</taxon>
        <taxon>Rhodophyta</taxon>
        <taxon>Florideophyceae</taxon>
        <taxon>Nemaliophycidae</taxon>
        <taxon>Batrachospermales</taxon>
        <taxon>Batrachospermaceae</taxon>
        <taxon>Sirodotia</taxon>
    </lineage>
</organism>
<keyword evidence="1" id="KW-0687">Ribonucleoprotein</keyword>
<reference evidence="1" key="1">
    <citation type="journal article" date="2018" name="Mitochondrial DNA Part B Resour">
        <title>Complete mitochondrial genomes of six species of the freshwater red algal order Batrachospermales (Rhodophyta).</title>
        <authorList>
            <person name="Paiano M.O."/>
            <person name="Del Cortona A."/>
            <person name="Costa J.F."/>
            <person name="Liu S.-L."/>
            <person name="Verbruggen H."/>
            <person name="De Clerck O."/>
            <person name="Necchi O."/>
        </authorList>
    </citation>
    <scope>NUCLEOTIDE SEQUENCE</scope>
    <source>
        <strain evidence="1">MOP3</strain>
    </source>
</reference>
<dbReference type="GO" id="GO:0005840">
    <property type="term" value="C:ribosome"/>
    <property type="evidence" value="ECO:0007669"/>
    <property type="project" value="UniProtKB-KW"/>
</dbReference>
<protein>
    <submittedName>
        <fullName evidence="1">Ribosomal protein L20</fullName>
    </submittedName>
</protein>
<keyword evidence="1" id="KW-0689">Ribosomal protein</keyword>
<dbReference type="AlphaFoldDB" id="A0A343UY52"/>
<dbReference type="SUPFAM" id="SSF74731">
    <property type="entry name" value="Ribosomal protein L20"/>
    <property type="match status" value="1"/>
</dbReference>
<proteinExistence type="predicted"/>
<dbReference type="EMBL" id="MG787099">
    <property type="protein sequence ID" value="AVK39609.1"/>
    <property type="molecule type" value="Genomic_DNA"/>
</dbReference>